<dbReference type="Proteomes" id="UP001396898">
    <property type="component" value="Unassembled WGS sequence"/>
</dbReference>
<accession>A0ABR1RCY6</accession>
<protein>
    <submittedName>
        <fullName evidence="1">Uncharacterized protein</fullName>
    </submittedName>
</protein>
<reference evidence="1 2" key="1">
    <citation type="submission" date="2023-01" db="EMBL/GenBank/DDBJ databases">
        <title>Analysis of 21 Apiospora genomes using comparative genomics revels a genus with tremendous synthesis potential of carbohydrate active enzymes and secondary metabolites.</title>
        <authorList>
            <person name="Sorensen T."/>
        </authorList>
    </citation>
    <scope>NUCLEOTIDE SEQUENCE [LARGE SCALE GENOMIC DNA]</scope>
    <source>
        <strain evidence="1 2">CBS 20057</strain>
    </source>
</reference>
<organism evidence="1 2">
    <name type="scientific">Apiospora marii</name>
    <dbReference type="NCBI Taxonomy" id="335849"/>
    <lineage>
        <taxon>Eukaryota</taxon>
        <taxon>Fungi</taxon>
        <taxon>Dikarya</taxon>
        <taxon>Ascomycota</taxon>
        <taxon>Pezizomycotina</taxon>
        <taxon>Sordariomycetes</taxon>
        <taxon>Xylariomycetidae</taxon>
        <taxon>Amphisphaeriales</taxon>
        <taxon>Apiosporaceae</taxon>
        <taxon>Apiospora</taxon>
    </lineage>
</organism>
<name>A0ABR1RCY6_9PEZI</name>
<comment type="caution">
    <text evidence="1">The sequence shown here is derived from an EMBL/GenBank/DDBJ whole genome shotgun (WGS) entry which is preliminary data.</text>
</comment>
<proteinExistence type="predicted"/>
<gene>
    <name evidence="1" type="ORF">PG991_010881</name>
</gene>
<evidence type="ECO:0000313" key="2">
    <source>
        <dbReference type="Proteomes" id="UP001396898"/>
    </source>
</evidence>
<evidence type="ECO:0000313" key="1">
    <source>
        <dbReference type="EMBL" id="KAK8008330.1"/>
    </source>
</evidence>
<keyword evidence="2" id="KW-1185">Reference proteome</keyword>
<sequence>MTTTKTLEELAASISKHAAIASEYLREHNLPTPSLLDGTALDTSSLPPAIQAACLAVQDASLELHELVQGPRAILMNFSTNAKADAATIFQFGLPQKVPLDSAVTLPLVILASLKHATSMLPEKFRLRKTPFSYWMHCTTHLILQVLVKVQSNQIPPRW</sequence>
<dbReference type="EMBL" id="JAQQWI010000016">
    <property type="protein sequence ID" value="KAK8008330.1"/>
    <property type="molecule type" value="Genomic_DNA"/>
</dbReference>